<dbReference type="PANTHER" id="PTHR10612:SF34">
    <property type="entry name" value="APOLIPOPROTEIN D"/>
    <property type="match status" value="1"/>
</dbReference>
<dbReference type="GO" id="GO:0008289">
    <property type="term" value="F:lipid binding"/>
    <property type="evidence" value="ECO:0007669"/>
    <property type="project" value="UniProtKB-UniRule"/>
</dbReference>
<name>A0A1E3GU31_9GAMM</name>
<evidence type="ECO:0000256" key="1">
    <source>
        <dbReference type="ARBA" id="ARBA00006889"/>
    </source>
</evidence>
<comment type="subcellular location">
    <subcellularLocation>
        <location evidence="2">Cell outer membrane</location>
    </subcellularLocation>
</comment>
<dbReference type="GO" id="GO:0009279">
    <property type="term" value="C:cell outer membrane"/>
    <property type="evidence" value="ECO:0007669"/>
    <property type="project" value="UniProtKB-SubCell"/>
</dbReference>
<dbReference type="PATRIC" id="fig|291169.3.peg.688"/>
<keyword evidence="2 3" id="KW-0449">Lipoprotein</keyword>
<keyword evidence="2" id="KW-0732">Signal</keyword>
<gene>
    <name evidence="5" type="primary">blc_2</name>
    <name evidence="5" type="ORF">A9E74_00686</name>
</gene>
<dbReference type="PROSITE" id="PS00213">
    <property type="entry name" value="LIPOCALIN"/>
    <property type="match status" value="1"/>
</dbReference>
<proteinExistence type="inferred from homology"/>
<comment type="similarity">
    <text evidence="1 2">Belongs to the calycin superfamily. Lipocalin family.</text>
</comment>
<keyword evidence="2" id="KW-0998">Cell outer membrane</keyword>
<feature type="domain" description="Lipocalin/cytosolic fatty-acid binding" evidence="4">
    <location>
        <begin position="31"/>
        <end position="172"/>
    </location>
</feature>
<sequence>MSGRKLSLLLFITLLAGCQSMSQPIRTENYVDINRFMGDWYVIANIPTFIEKGAHNAVETYELNDDGTIATTFTFNKGSFDGEQKQYHPKGFITDTESNAVWGMQFIWPIKADYRIVYLNDDYTQTIVGREKRDYVWIMARTPQIPEQDYLKMLQLLAEQGYDISQIQKVPQQWPD</sequence>
<comment type="subunit">
    <text evidence="2">Homodimer.</text>
</comment>
<comment type="caution">
    <text evidence="5">The sequence shown here is derived from an EMBL/GenBank/DDBJ whole genome shotgun (WGS) entry which is preliminary data.</text>
</comment>
<dbReference type="InterPro" id="IPR002446">
    <property type="entry name" value="Lipocalin_bac"/>
</dbReference>
<dbReference type="RefSeq" id="WP_069295231.1">
    <property type="nucleotide sequence ID" value="NZ_MCRI01000004.1"/>
</dbReference>
<dbReference type="Proteomes" id="UP000094379">
    <property type="component" value="Unassembled WGS sequence"/>
</dbReference>
<evidence type="ECO:0000256" key="2">
    <source>
        <dbReference type="PIRNR" id="PIRNR036893"/>
    </source>
</evidence>
<dbReference type="InterPro" id="IPR022271">
    <property type="entry name" value="Lipocalin_ApoD"/>
</dbReference>
<dbReference type="PIRSF" id="PIRSF036893">
    <property type="entry name" value="Lipocalin_ApoD"/>
    <property type="match status" value="1"/>
</dbReference>
<dbReference type="InterPro" id="IPR047202">
    <property type="entry name" value="Lipocalin_Blc-like_dom"/>
</dbReference>
<accession>A0A1E3GU31</accession>
<evidence type="ECO:0000313" key="6">
    <source>
        <dbReference type="Proteomes" id="UP000094379"/>
    </source>
</evidence>
<reference evidence="5 6" key="1">
    <citation type="submission" date="2016-07" db="EMBL/GenBank/DDBJ databases">
        <title>Draft Genome Sequence of Methylophaga muralis Bur 1.</title>
        <authorList>
            <person name="Vasilenko O.V."/>
            <person name="Doronina N.V."/>
            <person name="Shmareva M.N."/>
            <person name="Tarlachkov S.V."/>
            <person name="Mustakhimov I."/>
            <person name="Trotsenko Y.A."/>
        </authorList>
    </citation>
    <scope>NUCLEOTIDE SEQUENCE [LARGE SCALE GENOMIC DNA]</scope>
    <source>
        <strain evidence="5 6">Bur 1</strain>
    </source>
</reference>
<evidence type="ECO:0000313" key="5">
    <source>
        <dbReference type="EMBL" id="ODN67578.1"/>
    </source>
</evidence>
<feature type="lipid moiety-binding region" description="N-palmitoyl cysteine" evidence="3">
    <location>
        <position position="18"/>
    </location>
</feature>
<comment type="function">
    <text evidence="2">Involved in the storage or transport of lipids necessary for membrane maintenance under stressful conditions. Displays a binding preference for lysophospholipids.</text>
</comment>
<evidence type="ECO:0000256" key="3">
    <source>
        <dbReference type="PIRSR" id="PIRSR036893-52"/>
    </source>
</evidence>
<dbReference type="Gene3D" id="2.40.128.20">
    <property type="match status" value="1"/>
</dbReference>
<evidence type="ECO:0000259" key="4">
    <source>
        <dbReference type="Pfam" id="PF08212"/>
    </source>
</evidence>
<dbReference type="CDD" id="cd19438">
    <property type="entry name" value="lipocalin_Blc-like"/>
    <property type="match status" value="1"/>
</dbReference>
<keyword evidence="2" id="KW-0472">Membrane</keyword>
<keyword evidence="2" id="KW-0446">Lipid-binding</keyword>
<feature type="lipid moiety-binding region" description="S-diacylglycerol cysteine" evidence="3">
    <location>
        <position position="18"/>
    </location>
</feature>
<dbReference type="Pfam" id="PF08212">
    <property type="entry name" value="Lipocalin_2"/>
    <property type="match status" value="1"/>
</dbReference>
<keyword evidence="3" id="KW-0564">Palmitate</keyword>
<dbReference type="InterPro" id="IPR000566">
    <property type="entry name" value="Lipocln_cytosolic_FA-bd_dom"/>
</dbReference>
<dbReference type="EMBL" id="MCRI01000004">
    <property type="protein sequence ID" value="ODN67578.1"/>
    <property type="molecule type" value="Genomic_DNA"/>
</dbReference>
<organism evidence="5 6">
    <name type="scientific">Methylophaga muralis</name>
    <dbReference type="NCBI Taxonomy" id="291169"/>
    <lineage>
        <taxon>Bacteria</taxon>
        <taxon>Pseudomonadati</taxon>
        <taxon>Pseudomonadota</taxon>
        <taxon>Gammaproteobacteria</taxon>
        <taxon>Thiotrichales</taxon>
        <taxon>Piscirickettsiaceae</taxon>
        <taxon>Methylophaga</taxon>
    </lineage>
</organism>
<dbReference type="GO" id="GO:0006950">
    <property type="term" value="P:response to stress"/>
    <property type="evidence" value="ECO:0007669"/>
    <property type="project" value="UniProtKB-ARBA"/>
</dbReference>
<dbReference type="PANTHER" id="PTHR10612">
    <property type="entry name" value="APOLIPOPROTEIN D"/>
    <property type="match status" value="1"/>
</dbReference>
<dbReference type="InterPro" id="IPR022272">
    <property type="entry name" value="Lipocalin_CS"/>
</dbReference>
<dbReference type="PRINTS" id="PR01171">
    <property type="entry name" value="BCTLIPOCALIN"/>
</dbReference>
<dbReference type="AlphaFoldDB" id="A0A1E3GU31"/>
<dbReference type="STRING" id="291169.A9E74_00686"/>
<keyword evidence="6" id="KW-1185">Reference proteome</keyword>
<dbReference type="InterPro" id="IPR012674">
    <property type="entry name" value="Calycin"/>
</dbReference>
<feature type="signal peptide" evidence="2">
    <location>
        <begin position="1"/>
        <end position="22"/>
    </location>
</feature>
<feature type="chain" id="PRO_5013434003" description="Outer membrane lipoprotein Blc" evidence="2">
    <location>
        <begin position="23"/>
        <end position="176"/>
    </location>
</feature>
<protein>
    <recommendedName>
        <fullName evidence="2">Outer membrane lipoprotein Blc</fullName>
    </recommendedName>
</protein>
<dbReference type="PROSITE" id="PS51257">
    <property type="entry name" value="PROKAR_LIPOPROTEIN"/>
    <property type="match status" value="1"/>
</dbReference>
<dbReference type="SUPFAM" id="SSF50814">
    <property type="entry name" value="Lipocalins"/>
    <property type="match status" value="1"/>
</dbReference>